<gene>
    <name evidence="12" type="ordered locus">CHAB381_0878</name>
</gene>
<feature type="compositionally biased region" description="Basic and acidic residues" evidence="10">
    <location>
        <begin position="121"/>
        <end position="135"/>
    </location>
</feature>
<evidence type="ECO:0000256" key="1">
    <source>
        <dbReference type="ARBA" id="ARBA00004383"/>
    </source>
</evidence>
<feature type="compositionally biased region" description="Basic and acidic residues" evidence="10">
    <location>
        <begin position="96"/>
        <end position="110"/>
    </location>
</feature>
<evidence type="ECO:0000256" key="5">
    <source>
        <dbReference type="ARBA" id="ARBA00022519"/>
    </source>
</evidence>
<feature type="region of interest" description="Disordered" evidence="10">
    <location>
        <begin position="93"/>
        <end position="150"/>
    </location>
</feature>
<evidence type="ECO:0000256" key="3">
    <source>
        <dbReference type="ARBA" id="ARBA00022448"/>
    </source>
</evidence>
<dbReference type="OrthoDB" id="5349289at2"/>
<evidence type="ECO:0000256" key="9">
    <source>
        <dbReference type="ARBA" id="ARBA00023136"/>
    </source>
</evidence>
<dbReference type="InterPro" id="IPR051045">
    <property type="entry name" value="TonB-dependent_transducer"/>
</dbReference>
<dbReference type="GO" id="GO:0031992">
    <property type="term" value="F:energy transducer activity"/>
    <property type="evidence" value="ECO:0007669"/>
    <property type="project" value="TreeGrafter"/>
</dbReference>
<comment type="similarity">
    <text evidence="2">Belongs to the TonB family.</text>
</comment>
<comment type="subcellular location">
    <subcellularLocation>
        <location evidence="1">Cell inner membrane</location>
        <topology evidence="1">Single-pass membrane protein</topology>
        <orientation evidence="1">Periplasmic side</orientation>
    </subcellularLocation>
</comment>
<organism evidence="12 13">
    <name type="scientific">Campylobacter hominis (strain ATCC BAA-381 / DSM 21671 / CCUG 45161 / LMG 19568 / NCTC 13146 / CH001A)</name>
    <dbReference type="NCBI Taxonomy" id="360107"/>
    <lineage>
        <taxon>Bacteria</taxon>
        <taxon>Pseudomonadati</taxon>
        <taxon>Campylobacterota</taxon>
        <taxon>Epsilonproteobacteria</taxon>
        <taxon>Campylobacterales</taxon>
        <taxon>Campylobacteraceae</taxon>
        <taxon>Campylobacter</taxon>
    </lineage>
</organism>
<keyword evidence="9" id="KW-0472">Membrane</keyword>
<proteinExistence type="inferred from homology"/>
<dbReference type="HOGENOM" id="CLU_1118548_0_0_7"/>
<accession>A7I1P9</accession>
<dbReference type="PANTHER" id="PTHR33446:SF2">
    <property type="entry name" value="PROTEIN TONB"/>
    <property type="match status" value="1"/>
</dbReference>
<dbReference type="InterPro" id="IPR037682">
    <property type="entry name" value="TonB_C"/>
</dbReference>
<evidence type="ECO:0000256" key="8">
    <source>
        <dbReference type="ARBA" id="ARBA00022989"/>
    </source>
</evidence>
<dbReference type="NCBIfam" id="TIGR01352">
    <property type="entry name" value="tonB_Cterm"/>
    <property type="match status" value="1"/>
</dbReference>
<keyword evidence="8" id="KW-1133">Transmembrane helix</keyword>
<dbReference type="RefSeq" id="WP_012108731.1">
    <property type="nucleotide sequence ID" value="NC_009714.1"/>
</dbReference>
<dbReference type="Gene3D" id="3.30.1150.10">
    <property type="match status" value="1"/>
</dbReference>
<keyword evidence="7" id="KW-0653">Protein transport</keyword>
<evidence type="ECO:0000256" key="6">
    <source>
        <dbReference type="ARBA" id="ARBA00022692"/>
    </source>
</evidence>
<dbReference type="InterPro" id="IPR006260">
    <property type="entry name" value="TonB/TolA_C"/>
</dbReference>
<dbReference type="PANTHER" id="PTHR33446">
    <property type="entry name" value="PROTEIN TONB-RELATED"/>
    <property type="match status" value="1"/>
</dbReference>
<evidence type="ECO:0000259" key="11">
    <source>
        <dbReference type="PROSITE" id="PS52015"/>
    </source>
</evidence>
<dbReference type="PROSITE" id="PS52015">
    <property type="entry name" value="TONB_CTD"/>
    <property type="match status" value="1"/>
</dbReference>
<dbReference type="AlphaFoldDB" id="A7I1P9"/>
<evidence type="ECO:0000256" key="10">
    <source>
        <dbReference type="SAM" id="MobiDB-lite"/>
    </source>
</evidence>
<feature type="domain" description="TonB C-terminal" evidence="11">
    <location>
        <begin position="161"/>
        <end position="248"/>
    </location>
</feature>
<name>A7I1P9_CAMHC</name>
<evidence type="ECO:0000256" key="2">
    <source>
        <dbReference type="ARBA" id="ARBA00006555"/>
    </source>
</evidence>
<dbReference type="Proteomes" id="UP000002407">
    <property type="component" value="Chromosome"/>
</dbReference>
<dbReference type="GO" id="GO:0055085">
    <property type="term" value="P:transmembrane transport"/>
    <property type="evidence" value="ECO:0007669"/>
    <property type="project" value="InterPro"/>
</dbReference>
<dbReference type="EMBL" id="CP000776">
    <property type="protein sequence ID" value="ABS51787.1"/>
    <property type="molecule type" value="Genomic_DNA"/>
</dbReference>
<dbReference type="SUPFAM" id="SSF74653">
    <property type="entry name" value="TolA/TonB C-terminal domain"/>
    <property type="match status" value="1"/>
</dbReference>
<dbReference type="Pfam" id="PF03544">
    <property type="entry name" value="TonB_C"/>
    <property type="match status" value="1"/>
</dbReference>
<evidence type="ECO:0000256" key="7">
    <source>
        <dbReference type="ARBA" id="ARBA00022927"/>
    </source>
</evidence>
<keyword evidence="3" id="KW-0813">Transport</keyword>
<protein>
    <submittedName>
        <fullName evidence="12">Putative TonB family C-domain protein</fullName>
    </submittedName>
</protein>
<keyword evidence="6" id="KW-0812">Transmembrane</keyword>
<dbReference type="GO" id="GO:0098797">
    <property type="term" value="C:plasma membrane protein complex"/>
    <property type="evidence" value="ECO:0007669"/>
    <property type="project" value="TreeGrafter"/>
</dbReference>
<evidence type="ECO:0000313" key="12">
    <source>
        <dbReference type="EMBL" id="ABS51787.1"/>
    </source>
</evidence>
<keyword evidence="13" id="KW-1185">Reference proteome</keyword>
<dbReference type="STRING" id="360107.CHAB381_0878"/>
<keyword evidence="5" id="KW-0997">Cell inner membrane</keyword>
<dbReference type="GO" id="GO:0015031">
    <property type="term" value="P:protein transport"/>
    <property type="evidence" value="ECO:0007669"/>
    <property type="project" value="UniProtKB-KW"/>
</dbReference>
<feature type="compositionally biased region" description="Low complexity" evidence="10">
    <location>
        <begin position="136"/>
        <end position="150"/>
    </location>
</feature>
<dbReference type="eggNOG" id="COG0810">
    <property type="taxonomic scope" value="Bacteria"/>
</dbReference>
<keyword evidence="4" id="KW-1003">Cell membrane</keyword>
<dbReference type="KEGG" id="cha:CHAB381_0878"/>
<sequence>MSKESLLGFIISLSLHFGVVYAAVYKINDNINISDEIYTLPISAFSKAPNIAQSANEALSENNEISEEEISTKKIEKSEYIAKKELTETKTTTAIKRQEKDTVKKPETVKNIKSKPKKTQKKENFTGNKKADDKQNNNSNNNINSNFISNDISVSNTPDNALFKEIKKAIQTNLIYPEIAKQNGYNGKVKLDFDIDSTRIPKNIKIIKSSSYSILDKNAIYTVKKAAKDFPEIDKKYNITININFNLF</sequence>
<reference evidence="13" key="1">
    <citation type="submission" date="2007-07" db="EMBL/GenBank/DDBJ databases">
        <title>Complete genome sequence of Campylobacter hominis ATCC BAA-381, a commensal isolated from the human gastrointestinal tract.</title>
        <authorList>
            <person name="Fouts D.E."/>
            <person name="Mongodin E.F."/>
            <person name="Puiu D."/>
            <person name="Sebastian Y."/>
            <person name="Miller W.G."/>
            <person name="Mandrell R.E."/>
            <person name="Nelson K.E."/>
        </authorList>
    </citation>
    <scope>NUCLEOTIDE SEQUENCE [LARGE SCALE GENOMIC DNA]</scope>
    <source>
        <strain evidence="13">ATCC BAA-381 / LMG 19568 / NCTC 13146 / CH001A</strain>
    </source>
</reference>
<evidence type="ECO:0000313" key="13">
    <source>
        <dbReference type="Proteomes" id="UP000002407"/>
    </source>
</evidence>
<evidence type="ECO:0000256" key="4">
    <source>
        <dbReference type="ARBA" id="ARBA00022475"/>
    </source>
</evidence>